<evidence type="ECO:0000256" key="1">
    <source>
        <dbReference type="ARBA" id="ARBA00022801"/>
    </source>
</evidence>
<proteinExistence type="predicted"/>
<dbReference type="Pfam" id="PF04203">
    <property type="entry name" value="Sortase"/>
    <property type="match status" value="1"/>
</dbReference>
<dbReference type="AlphaFoldDB" id="A0A261EVG1"/>
<dbReference type="GO" id="GO:0016787">
    <property type="term" value="F:hydrolase activity"/>
    <property type="evidence" value="ECO:0007669"/>
    <property type="project" value="UniProtKB-KW"/>
</dbReference>
<evidence type="ECO:0000256" key="4">
    <source>
        <dbReference type="SAM" id="Phobius"/>
    </source>
</evidence>
<dbReference type="EMBL" id="MWWR01000013">
    <property type="protein sequence ID" value="OZG50815.1"/>
    <property type="molecule type" value="Genomic_DNA"/>
</dbReference>
<name>A0A261EVG1_9BIFI</name>
<dbReference type="InterPro" id="IPR053465">
    <property type="entry name" value="Sortase_Class_E"/>
</dbReference>
<dbReference type="InterPro" id="IPR005754">
    <property type="entry name" value="Sortase"/>
</dbReference>
<evidence type="ECO:0000313" key="5">
    <source>
        <dbReference type="EMBL" id="OZG50815.1"/>
    </source>
</evidence>
<gene>
    <name evidence="5" type="ORF">PSRA_1382</name>
</gene>
<keyword evidence="6" id="KW-1185">Reference proteome</keyword>
<feature type="region of interest" description="Disordered" evidence="3">
    <location>
        <begin position="1"/>
        <end position="29"/>
    </location>
</feature>
<dbReference type="RefSeq" id="WP_094661191.1">
    <property type="nucleotide sequence ID" value="NZ_MWWR01000013.1"/>
</dbReference>
<dbReference type="InterPro" id="IPR023365">
    <property type="entry name" value="Sortase_dom-sf"/>
</dbReference>
<feature type="transmembrane region" description="Helical" evidence="4">
    <location>
        <begin position="390"/>
        <end position="409"/>
    </location>
</feature>
<feature type="transmembrane region" description="Helical" evidence="4">
    <location>
        <begin position="303"/>
        <end position="321"/>
    </location>
</feature>
<feature type="transmembrane region" description="Helical" evidence="4">
    <location>
        <begin position="46"/>
        <end position="64"/>
    </location>
</feature>
<accession>A0A261EVG1</accession>
<dbReference type="OrthoDB" id="5242879at2"/>
<feature type="compositionally biased region" description="Polar residues" evidence="3">
    <location>
        <begin position="1"/>
        <end position="16"/>
    </location>
</feature>
<keyword evidence="4" id="KW-0812">Transmembrane</keyword>
<keyword evidence="1" id="KW-0378">Hydrolase</keyword>
<dbReference type="Proteomes" id="UP000216725">
    <property type="component" value="Unassembled WGS sequence"/>
</dbReference>
<feature type="compositionally biased region" description="Basic residues" evidence="3">
    <location>
        <begin position="18"/>
        <end position="28"/>
    </location>
</feature>
<dbReference type="NCBIfam" id="NF033747">
    <property type="entry name" value="class_E_sortase"/>
    <property type="match status" value="1"/>
</dbReference>
<dbReference type="InterPro" id="IPR042003">
    <property type="entry name" value="Sortase_E"/>
</dbReference>
<evidence type="ECO:0000256" key="3">
    <source>
        <dbReference type="SAM" id="MobiDB-lite"/>
    </source>
</evidence>
<feature type="active site" description="Proton donor/acceptor" evidence="2">
    <location>
        <position position="167"/>
    </location>
</feature>
<protein>
    <submittedName>
        <fullName evidence="5">Sortase family protein</fullName>
    </submittedName>
</protein>
<reference evidence="5 6" key="1">
    <citation type="journal article" date="2017" name="BMC Genomics">
        <title>Comparative genomic and phylogenomic analyses of the Bifidobacteriaceae family.</title>
        <authorList>
            <person name="Lugli G.A."/>
            <person name="Milani C."/>
            <person name="Turroni F."/>
            <person name="Duranti S."/>
            <person name="Mancabelli L."/>
            <person name="Mangifesta M."/>
            <person name="Ferrario C."/>
            <person name="Modesto M."/>
            <person name="Mattarelli P."/>
            <person name="Jiri K."/>
            <person name="van Sinderen D."/>
            <person name="Ventura M."/>
        </authorList>
    </citation>
    <scope>NUCLEOTIDE SEQUENCE [LARGE SCALE GENOMIC DNA]</scope>
    <source>
        <strain evidence="5 6">DSM 24742</strain>
    </source>
</reference>
<dbReference type="Gene3D" id="2.40.260.10">
    <property type="entry name" value="Sortase"/>
    <property type="match status" value="1"/>
</dbReference>
<organism evidence="5 6">
    <name type="scientific">Pseudoscardovia radai</name>
    <dbReference type="NCBI Taxonomy" id="987066"/>
    <lineage>
        <taxon>Bacteria</taxon>
        <taxon>Bacillati</taxon>
        <taxon>Actinomycetota</taxon>
        <taxon>Actinomycetes</taxon>
        <taxon>Bifidobacteriales</taxon>
        <taxon>Bifidobacteriaceae</taxon>
        <taxon>Pseudoscardovia</taxon>
    </lineage>
</organism>
<keyword evidence="4" id="KW-1133">Transmembrane helix</keyword>
<comment type="caution">
    <text evidence="5">The sequence shown here is derived from an EMBL/GenBank/DDBJ whole genome shotgun (WGS) entry which is preliminary data.</text>
</comment>
<evidence type="ECO:0000313" key="6">
    <source>
        <dbReference type="Proteomes" id="UP000216725"/>
    </source>
</evidence>
<evidence type="ECO:0000256" key="2">
    <source>
        <dbReference type="PIRSR" id="PIRSR605754-1"/>
    </source>
</evidence>
<dbReference type="SUPFAM" id="SSF63817">
    <property type="entry name" value="Sortase"/>
    <property type="match status" value="1"/>
</dbReference>
<dbReference type="CDD" id="cd05830">
    <property type="entry name" value="Sortase_E"/>
    <property type="match status" value="1"/>
</dbReference>
<keyword evidence="4" id="KW-0472">Membrane</keyword>
<feature type="active site" description="Acyl-thioester intermediate" evidence="2">
    <location>
        <position position="235"/>
    </location>
</feature>
<sequence length="429" mass="45600">MDNTTPRNTPQTSGVSHASRHGAPRRHAGVTPGRVVDIVAGTLGELLLLIAIVCGLYIAWQLWWTGEESEQTQTQTLTDAAWSAPRTNSDGSYAIAPAQSADTAPALTTQPAADSLIGQIFIPRFGSTWNRTIIQGTELRQLNTGGLGHYATSGMPGAVGNFAVAGHRAGYGNPLGDVDKLQEGDAIVIRTADYWYVYTVTSHEIVLPTQSDVIDPVPHEPNATPTQRLITLTTCHPRLQNPTHRWIVYGQLASWSRVSDGVPQEITTAADQSSGTLFTRTQTRVLGVIPASTVRDLSVTCRALLLAYLVVWLAAAIAWRWPALRRHGKSGAYDGAGSGAGAGFGGAGGGGFGADGADAPTATSTTSARRPTGLFVWLVRLQPGVLPIRIVLVVILVLAAVAALFQWVFPWAASTIPYLRLASNYVPLE</sequence>